<keyword evidence="4" id="KW-0479">Metal-binding</keyword>
<keyword evidence="6" id="KW-0460">Magnesium</keyword>
<organism evidence="9 10">
    <name type="scientific">Paragonimus skrjabini miyazakii</name>
    <dbReference type="NCBI Taxonomy" id="59628"/>
    <lineage>
        <taxon>Eukaryota</taxon>
        <taxon>Metazoa</taxon>
        <taxon>Spiralia</taxon>
        <taxon>Lophotrochozoa</taxon>
        <taxon>Platyhelminthes</taxon>
        <taxon>Trematoda</taxon>
        <taxon>Digenea</taxon>
        <taxon>Plagiorchiida</taxon>
        <taxon>Troglotremata</taxon>
        <taxon>Troglotrematidae</taxon>
        <taxon>Paragonimus</taxon>
    </lineage>
</organism>
<reference evidence="9" key="1">
    <citation type="submission" date="2019-07" db="EMBL/GenBank/DDBJ databases">
        <title>Annotation for the trematode Paragonimus miyazaki's.</title>
        <authorList>
            <person name="Choi Y.-J."/>
        </authorList>
    </citation>
    <scope>NUCLEOTIDE SEQUENCE</scope>
    <source>
        <strain evidence="9">Japan</strain>
    </source>
</reference>
<evidence type="ECO:0000256" key="2">
    <source>
        <dbReference type="ARBA" id="ARBA00001946"/>
    </source>
</evidence>
<dbReference type="InterPro" id="IPR000086">
    <property type="entry name" value="NUDIX_hydrolase_dom"/>
</dbReference>
<gene>
    <name evidence="9" type="ORF">EG68_01519</name>
</gene>
<sequence>MRRCISKGTNRTCTQLLWRRGCGFTYFWRAFSSGKAVVLPSDGSSSHTSNCCWKNSASLIVAFHQWLHSDLSKCLTVKSFQSQQFLQDYEVLLLQRPDGSSFGGKIVFPGGLLADGDFSTTEWQNVTGDFLKQFANPSGPRPPMYAQLHRRFSACSFLSPLIGLRLCALRELFEETGLLLVEDHADSASSTTMAFILDPTEMHKWQTRVLSEPAAFAQLYHFFGFRPPLLALKEWSNWLTPTPLRPRFDTMFFFVEVSAVKTQCSSPVSLKWQSTEALNLFADSPWSFFPLSRHLFVPPQAYELGRLAQFSKLQKLSAFATERAILGCRRWLPVMSRLTILDKVCDIFFLPGDQRYTEVSQQDVNTTFSAGQLAQDTQRNRLILGPKLNELWYDANVYDLGHVTPLSHTEYMNVADLVKSK</sequence>
<evidence type="ECO:0000256" key="3">
    <source>
        <dbReference type="ARBA" id="ARBA00005582"/>
    </source>
</evidence>
<dbReference type="InterPro" id="IPR039121">
    <property type="entry name" value="NUDT19"/>
</dbReference>
<dbReference type="GO" id="GO:0046872">
    <property type="term" value="F:metal ion binding"/>
    <property type="evidence" value="ECO:0007669"/>
    <property type="project" value="UniProtKB-KW"/>
</dbReference>
<evidence type="ECO:0000256" key="7">
    <source>
        <dbReference type="ARBA" id="ARBA00023211"/>
    </source>
</evidence>
<evidence type="ECO:0000313" key="9">
    <source>
        <dbReference type="EMBL" id="KAF7261219.1"/>
    </source>
</evidence>
<evidence type="ECO:0000256" key="5">
    <source>
        <dbReference type="ARBA" id="ARBA00022801"/>
    </source>
</evidence>
<feature type="domain" description="Nudix hydrolase" evidence="8">
    <location>
        <begin position="66"/>
        <end position="295"/>
    </location>
</feature>
<dbReference type="EMBL" id="JTDE01000448">
    <property type="protein sequence ID" value="KAF7261219.1"/>
    <property type="molecule type" value="Genomic_DNA"/>
</dbReference>
<evidence type="ECO:0000259" key="8">
    <source>
        <dbReference type="PROSITE" id="PS51462"/>
    </source>
</evidence>
<accession>A0A8S9Z1C6</accession>
<comment type="cofactor">
    <cofactor evidence="2">
        <name>Mg(2+)</name>
        <dbReference type="ChEBI" id="CHEBI:18420"/>
    </cofactor>
</comment>
<evidence type="ECO:0000256" key="1">
    <source>
        <dbReference type="ARBA" id="ARBA00001936"/>
    </source>
</evidence>
<dbReference type="PANTHER" id="PTHR12318:SF0">
    <property type="entry name" value="ACYL-COENZYME A DIPHOSPHATASE NUDT19"/>
    <property type="match status" value="1"/>
</dbReference>
<evidence type="ECO:0000313" key="10">
    <source>
        <dbReference type="Proteomes" id="UP000822476"/>
    </source>
</evidence>
<dbReference type="InterPro" id="IPR015797">
    <property type="entry name" value="NUDIX_hydrolase-like_dom_sf"/>
</dbReference>
<dbReference type="Gene3D" id="3.90.79.10">
    <property type="entry name" value="Nucleoside Triphosphate Pyrophosphohydrolase"/>
    <property type="match status" value="1"/>
</dbReference>
<keyword evidence="10" id="KW-1185">Reference proteome</keyword>
<name>A0A8S9Z1C6_9TREM</name>
<comment type="caution">
    <text evidence="9">The sequence shown here is derived from an EMBL/GenBank/DDBJ whole genome shotgun (WGS) entry which is preliminary data.</text>
</comment>
<keyword evidence="7" id="KW-0464">Manganese</keyword>
<dbReference type="PROSITE" id="PS51462">
    <property type="entry name" value="NUDIX"/>
    <property type="match status" value="1"/>
</dbReference>
<keyword evidence="5" id="KW-0378">Hydrolase</keyword>
<dbReference type="GO" id="GO:0016818">
    <property type="term" value="F:hydrolase activity, acting on acid anhydrides, in phosphorus-containing anhydrides"/>
    <property type="evidence" value="ECO:0007669"/>
    <property type="project" value="InterPro"/>
</dbReference>
<dbReference type="OrthoDB" id="1695362at2759"/>
<evidence type="ECO:0000256" key="6">
    <source>
        <dbReference type="ARBA" id="ARBA00022842"/>
    </source>
</evidence>
<evidence type="ECO:0000256" key="4">
    <source>
        <dbReference type="ARBA" id="ARBA00022723"/>
    </source>
</evidence>
<proteinExistence type="inferred from homology"/>
<dbReference type="SUPFAM" id="SSF55811">
    <property type="entry name" value="Nudix"/>
    <property type="match status" value="1"/>
</dbReference>
<dbReference type="GO" id="GO:0005739">
    <property type="term" value="C:mitochondrion"/>
    <property type="evidence" value="ECO:0007669"/>
    <property type="project" value="TreeGrafter"/>
</dbReference>
<protein>
    <recommendedName>
        <fullName evidence="8">Nudix hydrolase domain-containing protein</fullName>
    </recommendedName>
</protein>
<dbReference type="Proteomes" id="UP000822476">
    <property type="component" value="Unassembled WGS sequence"/>
</dbReference>
<comment type="similarity">
    <text evidence="3">Belongs to the Nudix hydrolase family.</text>
</comment>
<comment type="cofactor">
    <cofactor evidence="1">
        <name>Mn(2+)</name>
        <dbReference type="ChEBI" id="CHEBI:29035"/>
    </cofactor>
</comment>
<dbReference type="AlphaFoldDB" id="A0A8S9Z1C6"/>
<dbReference type="PANTHER" id="PTHR12318">
    <property type="entry name" value="TESTOSTERONE-REGULATED PROTEIN RP2"/>
    <property type="match status" value="1"/>
</dbReference>